<keyword evidence="11" id="KW-1185">Reference proteome</keyword>
<keyword evidence="7 8" id="KW-0472">Membrane</keyword>
<dbReference type="Pfam" id="PF13231">
    <property type="entry name" value="PMT_2"/>
    <property type="match status" value="1"/>
</dbReference>
<evidence type="ECO:0000256" key="3">
    <source>
        <dbReference type="ARBA" id="ARBA00022676"/>
    </source>
</evidence>
<feature type="transmembrane region" description="Helical" evidence="8">
    <location>
        <begin position="155"/>
        <end position="174"/>
    </location>
</feature>
<dbReference type="Proteomes" id="UP000218418">
    <property type="component" value="Chromosome"/>
</dbReference>
<accession>A0A1Z4LJ29</accession>
<feature type="transmembrane region" description="Helical" evidence="8">
    <location>
        <begin position="308"/>
        <end position="326"/>
    </location>
</feature>
<dbReference type="GO" id="GO:0009103">
    <property type="term" value="P:lipopolysaccharide biosynthetic process"/>
    <property type="evidence" value="ECO:0007669"/>
    <property type="project" value="UniProtKB-ARBA"/>
</dbReference>
<gene>
    <name evidence="10" type="ORF">NIES267_06640</name>
</gene>
<feature type="transmembrane region" description="Helical" evidence="8">
    <location>
        <begin position="391"/>
        <end position="409"/>
    </location>
</feature>
<dbReference type="GO" id="GO:0005886">
    <property type="term" value="C:plasma membrane"/>
    <property type="evidence" value="ECO:0007669"/>
    <property type="project" value="UniProtKB-SubCell"/>
</dbReference>
<keyword evidence="5 8" id="KW-0812">Transmembrane</keyword>
<dbReference type="OrthoDB" id="9810951at2"/>
<dbReference type="EMBL" id="AP018227">
    <property type="protein sequence ID" value="BAY81189.1"/>
    <property type="molecule type" value="Genomic_DNA"/>
</dbReference>
<evidence type="ECO:0000256" key="5">
    <source>
        <dbReference type="ARBA" id="ARBA00022692"/>
    </source>
</evidence>
<dbReference type="PANTHER" id="PTHR33908">
    <property type="entry name" value="MANNOSYLTRANSFERASE YKCB-RELATED"/>
    <property type="match status" value="1"/>
</dbReference>
<name>A0A1Z4LJ29_9CYAN</name>
<feature type="transmembrane region" description="Helical" evidence="8">
    <location>
        <begin position="105"/>
        <end position="123"/>
    </location>
</feature>
<evidence type="ECO:0000259" key="9">
    <source>
        <dbReference type="Pfam" id="PF13231"/>
    </source>
</evidence>
<evidence type="ECO:0000256" key="8">
    <source>
        <dbReference type="SAM" id="Phobius"/>
    </source>
</evidence>
<protein>
    <submittedName>
        <fullName evidence="10">Glycosyl transferase family protein</fullName>
    </submittedName>
</protein>
<feature type="transmembrane region" description="Helical" evidence="8">
    <location>
        <begin position="364"/>
        <end position="385"/>
    </location>
</feature>
<feature type="transmembrane region" description="Helical" evidence="8">
    <location>
        <begin position="186"/>
        <end position="212"/>
    </location>
</feature>
<keyword evidence="2" id="KW-1003">Cell membrane</keyword>
<evidence type="ECO:0000256" key="1">
    <source>
        <dbReference type="ARBA" id="ARBA00004651"/>
    </source>
</evidence>
<evidence type="ECO:0000313" key="10">
    <source>
        <dbReference type="EMBL" id="BAY81189.1"/>
    </source>
</evidence>
<dbReference type="AlphaFoldDB" id="A0A1Z4LJ29"/>
<dbReference type="InterPro" id="IPR050297">
    <property type="entry name" value="LipidA_mod_glycosyltrf_83"/>
</dbReference>
<sequence>MQKESFIWDRVEKQYRRMDKRIDRIWIVVLLVASVIIFTINLGDLPLRDWDEGTVAQVARELGRAPNGEMRWLFPTLGGEPYHNKPPLIHLMISWAYKLGGVNEWTTRLPGAILTAISVPFLYSIGREIFHQRICAIYSALVFLTMLPVVRHGRLAMLDGAAVCFFTIMLLCVLRSRRNLRYCLGVGIGFALICLTKSILGILLGVVAMIYLFWDTPRLLTSKYMWMGIFIGTVPVAFWYGAQWLHYGQNFVNTGMMNQSFSRIWNSVEGHSGPPWYYLLEILKYNWPWLIFVPASLRFAWENRNLSWAKLVLVWFGVYLIAISVMGTKLPWYVYPIYPSIALMIGAKLGQVENLPLLTPLPRFWVVMLSFLALISAVASTYYSWNGTPSPELQLIFASLSVTMALAALRAQRGDRQFLKVLLWGTYVSLLLFVKSDYWVWELNEDYPVKPVVQMVNRANPPVKTVYISSAINRPSLEFYSEGTIKPASPDYLKYNWQHEKQPYFLLDENALKDFPADSVQVIDKQGNWTLVTKKTAP</sequence>
<keyword evidence="6 8" id="KW-1133">Transmembrane helix</keyword>
<feature type="transmembrane region" description="Helical" evidence="8">
    <location>
        <begin position="25"/>
        <end position="43"/>
    </location>
</feature>
<organism evidence="10 11">
    <name type="scientific">Calothrix parasitica NIES-267</name>
    <dbReference type="NCBI Taxonomy" id="1973488"/>
    <lineage>
        <taxon>Bacteria</taxon>
        <taxon>Bacillati</taxon>
        <taxon>Cyanobacteriota</taxon>
        <taxon>Cyanophyceae</taxon>
        <taxon>Nostocales</taxon>
        <taxon>Calotrichaceae</taxon>
        <taxon>Calothrix</taxon>
    </lineage>
</organism>
<evidence type="ECO:0000256" key="4">
    <source>
        <dbReference type="ARBA" id="ARBA00022679"/>
    </source>
</evidence>
<keyword evidence="3" id="KW-0328">Glycosyltransferase</keyword>
<dbReference type="GO" id="GO:0016763">
    <property type="term" value="F:pentosyltransferase activity"/>
    <property type="evidence" value="ECO:0007669"/>
    <property type="project" value="TreeGrafter"/>
</dbReference>
<reference evidence="10 11" key="1">
    <citation type="submission" date="2017-06" db="EMBL/GenBank/DDBJ databases">
        <title>Genome sequencing of cyanobaciteial culture collection at National Institute for Environmental Studies (NIES).</title>
        <authorList>
            <person name="Hirose Y."/>
            <person name="Shimura Y."/>
            <person name="Fujisawa T."/>
            <person name="Nakamura Y."/>
            <person name="Kawachi M."/>
        </authorList>
    </citation>
    <scope>NUCLEOTIDE SEQUENCE [LARGE SCALE GENOMIC DNA]</scope>
    <source>
        <strain evidence="10 11">NIES-267</strain>
    </source>
</reference>
<evidence type="ECO:0000256" key="7">
    <source>
        <dbReference type="ARBA" id="ARBA00023136"/>
    </source>
</evidence>
<feature type="transmembrane region" description="Helical" evidence="8">
    <location>
        <begin position="130"/>
        <end position="149"/>
    </location>
</feature>
<dbReference type="InterPro" id="IPR038731">
    <property type="entry name" value="RgtA/B/C-like"/>
</dbReference>
<dbReference type="PANTHER" id="PTHR33908:SF3">
    <property type="entry name" value="UNDECAPRENYL PHOSPHATE-ALPHA-4-AMINO-4-DEOXY-L-ARABINOSE ARABINOSYL TRANSFERASE"/>
    <property type="match status" value="1"/>
</dbReference>
<evidence type="ECO:0000313" key="11">
    <source>
        <dbReference type="Proteomes" id="UP000218418"/>
    </source>
</evidence>
<dbReference type="GO" id="GO:0010041">
    <property type="term" value="P:response to iron(III) ion"/>
    <property type="evidence" value="ECO:0007669"/>
    <property type="project" value="TreeGrafter"/>
</dbReference>
<feature type="domain" description="Glycosyltransferase RgtA/B/C/D-like" evidence="9">
    <location>
        <begin position="84"/>
        <end position="237"/>
    </location>
</feature>
<comment type="subcellular location">
    <subcellularLocation>
        <location evidence="1">Cell membrane</location>
        <topology evidence="1">Multi-pass membrane protein</topology>
    </subcellularLocation>
</comment>
<evidence type="ECO:0000256" key="6">
    <source>
        <dbReference type="ARBA" id="ARBA00022989"/>
    </source>
</evidence>
<keyword evidence="4 10" id="KW-0808">Transferase</keyword>
<feature type="transmembrane region" description="Helical" evidence="8">
    <location>
        <begin position="224"/>
        <end position="242"/>
    </location>
</feature>
<evidence type="ECO:0000256" key="2">
    <source>
        <dbReference type="ARBA" id="ARBA00022475"/>
    </source>
</evidence>
<proteinExistence type="predicted"/>